<feature type="domain" description="FecR protein" evidence="1">
    <location>
        <begin position="117"/>
        <end position="212"/>
    </location>
</feature>
<dbReference type="PANTHER" id="PTHR30273">
    <property type="entry name" value="PERIPLASMIC SIGNAL SENSOR AND SIGMA FACTOR ACTIVATOR FECR-RELATED"/>
    <property type="match status" value="1"/>
</dbReference>
<dbReference type="EMBL" id="CP065600">
    <property type="protein sequence ID" value="QPQ89967.1"/>
    <property type="molecule type" value="Genomic_DNA"/>
</dbReference>
<dbReference type="Pfam" id="PF16220">
    <property type="entry name" value="DUF4880"/>
    <property type="match status" value="1"/>
</dbReference>
<reference evidence="3 5" key="1">
    <citation type="submission" date="2020-12" db="EMBL/GenBank/DDBJ databases">
        <title>FDA dAtabase for Regulatory Grade micrObial Sequences (FDA-ARGOS): Supporting development and validation of Infectious Disease Dx tests.</title>
        <authorList>
            <person name="Minogue T."/>
            <person name="Wolcott M."/>
            <person name="Wasieloski L."/>
            <person name="Aguilar W."/>
            <person name="Moore D."/>
            <person name="Jaissle J."/>
            <person name="Tallon L."/>
            <person name="Sadzewicz L."/>
            <person name="Zhao X."/>
            <person name="Boylan J."/>
            <person name="Ott S."/>
            <person name="Bowen H."/>
            <person name="Vavikolanu K."/>
            <person name="Mehta A."/>
            <person name="Aluvathingal J."/>
            <person name="Nadendla S."/>
            <person name="Yan Y."/>
            <person name="Sichtig H."/>
        </authorList>
    </citation>
    <scope>NUCLEOTIDE SEQUENCE [LARGE SCALE GENOMIC DNA]</scope>
    <source>
        <strain evidence="3 5">FDAARGOS_949</strain>
    </source>
</reference>
<proteinExistence type="predicted"/>
<evidence type="ECO:0000259" key="1">
    <source>
        <dbReference type="Pfam" id="PF04773"/>
    </source>
</evidence>
<dbReference type="EMBL" id="CP099583">
    <property type="protein sequence ID" value="USS41900.1"/>
    <property type="molecule type" value="Genomic_DNA"/>
</dbReference>
<dbReference type="GO" id="GO:0016989">
    <property type="term" value="F:sigma factor antagonist activity"/>
    <property type="evidence" value="ECO:0007669"/>
    <property type="project" value="TreeGrafter"/>
</dbReference>
<reference evidence="4" key="2">
    <citation type="submission" date="2022-06" db="EMBL/GenBank/DDBJ databases">
        <title>Draft genome sequence of Burkholderia glumae strain GR20004 isolated from rice panicle showing bacterial panicle blight.</title>
        <authorList>
            <person name="Choi S.Y."/>
            <person name="Lee Y.H."/>
        </authorList>
    </citation>
    <scope>NUCLEOTIDE SEQUENCE</scope>
    <source>
        <strain evidence="4">GR20004</strain>
    </source>
</reference>
<dbReference type="InterPro" id="IPR032623">
    <property type="entry name" value="FecR_N"/>
</dbReference>
<dbReference type="AlphaFoldDB" id="A0AAP9XVP8"/>
<dbReference type="PIRSF" id="PIRSF018266">
    <property type="entry name" value="FecR"/>
    <property type="match status" value="1"/>
</dbReference>
<feature type="domain" description="FecR N-terminal" evidence="2">
    <location>
        <begin position="15"/>
        <end position="57"/>
    </location>
</feature>
<evidence type="ECO:0000313" key="3">
    <source>
        <dbReference type="EMBL" id="QPQ89967.1"/>
    </source>
</evidence>
<dbReference type="RefSeq" id="WP_012733993.1">
    <property type="nucleotide sequence ID" value="NZ_CP021075.1"/>
</dbReference>
<dbReference type="Gene3D" id="2.60.120.1440">
    <property type="match status" value="1"/>
</dbReference>
<evidence type="ECO:0000313" key="6">
    <source>
        <dbReference type="Proteomes" id="UP001056386"/>
    </source>
</evidence>
<gene>
    <name evidence="3" type="ORF">I6H06_10240</name>
    <name evidence="4" type="ORF">NFI99_06440</name>
</gene>
<name>A0AAP9XVP8_BURGL</name>
<dbReference type="Proteomes" id="UP001056386">
    <property type="component" value="Chromosome 2"/>
</dbReference>
<evidence type="ECO:0000313" key="5">
    <source>
        <dbReference type="Proteomes" id="UP000594892"/>
    </source>
</evidence>
<dbReference type="Proteomes" id="UP000594892">
    <property type="component" value="Chromosome 1"/>
</dbReference>
<evidence type="ECO:0000313" key="4">
    <source>
        <dbReference type="EMBL" id="USS41900.1"/>
    </source>
</evidence>
<dbReference type="GeneID" id="45694697"/>
<organism evidence="3 5">
    <name type="scientific">Burkholderia glumae</name>
    <name type="common">Pseudomonas glumae</name>
    <dbReference type="NCBI Taxonomy" id="337"/>
    <lineage>
        <taxon>Bacteria</taxon>
        <taxon>Pseudomonadati</taxon>
        <taxon>Pseudomonadota</taxon>
        <taxon>Betaproteobacteria</taxon>
        <taxon>Burkholderiales</taxon>
        <taxon>Burkholderiaceae</taxon>
        <taxon>Burkholderia</taxon>
    </lineage>
</organism>
<sequence length="329" mass="35036">MAAEPKPAIPPAVAQRAVQWWVETQGADADAAARAGLARWRAEHPLHDAAWRHIEAVQGRFTQLAAGLDAEVARAALLPARAPGRRAAIKALALLVFALGGVRALDPARQWAVWTADARTAVGARRRMTLADGTQVVLDTDSAIDVRFDAATRRIVLLRGGIMVTSGHERRRPVRPLVVAAAPGELAPLGTRFAARLDGALLRVGVFEGAVRARPGEPGAAPRVIAAGQRAAVTPTAVSEPQPLGPGAGAWADGMLVASKLRLGELAAELARYRHGYVQCDPAVAGLRVSGSYPLDDTVRVFETLRATLPIEIEYFTRYWVRIVPSRSG</sequence>
<dbReference type="Pfam" id="PF04773">
    <property type="entry name" value="FecR"/>
    <property type="match status" value="1"/>
</dbReference>
<accession>A0AAP9XVP8</accession>
<evidence type="ECO:0000259" key="2">
    <source>
        <dbReference type="Pfam" id="PF16220"/>
    </source>
</evidence>
<keyword evidence="6" id="KW-1185">Reference proteome</keyword>
<protein>
    <submittedName>
        <fullName evidence="3">FecR domain-containing protein</fullName>
    </submittedName>
</protein>
<dbReference type="PANTHER" id="PTHR30273:SF2">
    <property type="entry name" value="PROTEIN FECR"/>
    <property type="match status" value="1"/>
</dbReference>
<dbReference type="InterPro" id="IPR006860">
    <property type="entry name" value="FecR"/>
</dbReference>
<dbReference type="InterPro" id="IPR012373">
    <property type="entry name" value="Ferrdict_sens_TM"/>
</dbReference>